<feature type="region of interest" description="Disordered" evidence="1">
    <location>
        <begin position="1"/>
        <end position="51"/>
    </location>
</feature>
<dbReference type="AlphaFoldDB" id="A0A1Y1LS99"/>
<evidence type="ECO:0000256" key="1">
    <source>
        <dbReference type="SAM" id="MobiDB-lite"/>
    </source>
</evidence>
<name>A0A1Y1LS99_PHOPY</name>
<protein>
    <submittedName>
        <fullName evidence="2">Uncharacterized protein</fullName>
    </submittedName>
</protein>
<organism evidence="2">
    <name type="scientific">Photinus pyralis</name>
    <name type="common">Common eastern firefly</name>
    <name type="synonym">Lampyris pyralis</name>
    <dbReference type="NCBI Taxonomy" id="7054"/>
    <lineage>
        <taxon>Eukaryota</taxon>
        <taxon>Metazoa</taxon>
        <taxon>Ecdysozoa</taxon>
        <taxon>Arthropoda</taxon>
        <taxon>Hexapoda</taxon>
        <taxon>Insecta</taxon>
        <taxon>Pterygota</taxon>
        <taxon>Neoptera</taxon>
        <taxon>Endopterygota</taxon>
        <taxon>Coleoptera</taxon>
        <taxon>Polyphaga</taxon>
        <taxon>Elateriformia</taxon>
        <taxon>Elateroidea</taxon>
        <taxon>Lampyridae</taxon>
        <taxon>Lampyrinae</taxon>
        <taxon>Photinus</taxon>
    </lineage>
</organism>
<dbReference type="EMBL" id="GEZM01049780">
    <property type="protein sequence ID" value="JAV75851.1"/>
    <property type="molecule type" value="Transcribed_RNA"/>
</dbReference>
<accession>A0A1Y1LS99</accession>
<feature type="region of interest" description="Disordered" evidence="1">
    <location>
        <begin position="66"/>
        <end position="118"/>
    </location>
</feature>
<proteinExistence type="predicted"/>
<sequence length="118" mass="11879">MGAFCSVPDPNGVDFGSAPKRGADGSVPNVDGAFGSVAPKRDGLGSIPNRDCDFGESANDVIKGFGSDPKTVDATDPNGCVDGGTSKADFAEPNREFDDGDPNIGKAGCFSVVPPKVG</sequence>
<reference evidence="2" key="1">
    <citation type="journal article" date="2016" name="Sci. Rep.">
        <title>Molecular characterization of firefly nuptial gifts: a multi-omics approach sheds light on postcopulatory sexual selection.</title>
        <authorList>
            <person name="Al-Wathiqui N."/>
            <person name="Fallon T.R."/>
            <person name="South A."/>
            <person name="Weng J.K."/>
            <person name="Lewis S.M."/>
        </authorList>
    </citation>
    <scope>NUCLEOTIDE SEQUENCE</scope>
</reference>
<evidence type="ECO:0000313" key="2">
    <source>
        <dbReference type="EMBL" id="JAV75851.1"/>
    </source>
</evidence>